<dbReference type="InterPro" id="IPR007751">
    <property type="entry name" value="DUF676_lipase-like"/>
</dbReference>
<name>A0A072TVJ5_MEDTR</name>
<gene>
    <name evidence="2" type="ordered locus">MTR_7g405800</name>
</gene>
<dbReference type="EMBL" id="CM001223">
    <property type="protein sequence ID" value="KEH21457.1"/>
    <property type="molecule type" value="Genomic_DNA"/>
</dbReference>
<dbReference type="PANTHER" id="PTHR12482">
    <property type="entry name" value="LIPASE ROG1-RELATED-RELATED"/>
    <property type="match status" value="1"/>
</dbReference>
<evidence type="ECO:0000259" key="1">
    <source>
        <dbReference type="Pfam" id="PF05057"/>
    </source>
</evidence>
<dbReference type="SUPFAM" id="SSF53474">
    <property type="entry name" value="alpha/beta-Hydrolases"/>
    <property type="match status" value="1"/>
</dbReference>
<dbReference type="Pfam" id="PF05057">
    <property type="entry name" value="DUF676"/>
    <property type="match status" value="1"/>
</dbReference>
<reference evidence="3" key="3">
    <citation type="submission" date="2015-04" db="UniProtKB">
        <authorList>
            <consortium name="EnsemblPlants"/>
        </authorList>
    </citation>
    <scope>IDENTIFICATION</scope>
    <source>
        <strain evidence="3">cv. Jemalong A17</strain>
    </source>
</reference>
<dbReference type="PANTHER" id="PTHR12482:SF41">
    <property type="entry name" value="ALPHA_BETA-HYDROLASES SUPERFAMILY PROTEIN"/>
    <property type="match status" value="1"/>
</dbReference>
<accession>A0A072TVJ5</accession>
<dbReference type="Gene3D" id="3.40.50.1820">
    <property type="entry name" value="alpha/beta hydrolase"/>
    <property type="match status" value="1"/>
</dbReference>
<dbReference type="InterPro" id="IPR029058">
    <property type="entry name" value="AB_hydrolase_fold"/>
</dbReference>
<proteinExistence type="predicted"/>
<dbReference type="EnsemblPlants" id="KEH21457">
    <property type="protein sequence ID" value="KEH21457"/>
    <property type="gene ID" value="MTR_7g405800"/>
</dbReference>
<dbReference type="HOGENOM" id="CLU_081967_0_0_1"/>
<reference evidence="2 4" key="2">
    <citation type="journal article" date="2014" name="BMC Genomics">
        <title>An improved genome release (version Mt4.0) for the model legume Medicago truncatula.</title>
        <authorList>
            <person name="Tang H."/>
            <person name="Krishnakumar V."/>
            <person name="Bidwell S."/>
            <person name="Rosen B."/>
            <person name="Chan A."/>
            <person name="Zhou S."/>
            <person name="Gentzbittel L."/>
            <person name="Childs K.L."/>
            <person name="Yandell M."/>
            <person name="Gundlach H."/>
            <person name="Mayer K.F."/>
            <person name="Schwartz D.C."/>
            <person name="Town C.D."/>
        </authorList>
    </citation>
    <scope>GENOME REANNOTATION</scope>
    <source>
        <strain evidence="2">A17</strain>
        <strain evidence="3 4">cv. Jemalong A17</strain>
    </source>
</reference>
<protein>
    <submittedName>
        <fullName evidence="2">DUF676 family protein</fullName>
    </submittedName>
</protein>
<dbReference type="InterPro" id="IPR044294">
    <property type="entry name" value="Lipase-like"/>
</dbReference>
<evidence type="ECO:0000313" key="4">
    <source>
        <dbReference type="Proteomes" id="UP000002051"/>
    </source>
</evidence>
<dbReference type="Proteomes" id="UP000002051">
    <property type="component" value="Unassembled WGS sequence"/>
</dbReference>
<organism evidence="2 4">
    <name type="scientific">Medicago truncatula</name>
    <name type="common">Barrel medic</name>
    <name type="synonym">Medicago tribuloides</name>
    <dbReference type="NCBI Taxonomy" id="3880"/>
    <lineage>
        <taxon>Eukaryota</taxon>
        <taxon>Viridiplantae</taxon>
        <taxon>Streptophyta</taxon>
        <taxon>Embryophyta</taxon>
        <taxon>Tracheophyta</taxon>
        <taxon>Spermatophyta</taxon>
        <taxon>Magnoliopsida</taxon>
        <taxon>eudicotyledons</taxon>
        <taxon>Gunneridae</taxon>
        <taxon>Pentapetalae</taxon>
        <taxon>rosids</taxon>
        <taxon>fabids</taxon>
        <taxon>Fabales</taxon>
        <taxon>Fabaceae</taxon>
        <taxon>Papilionoideae</taxon>
        <taxon>50 kb inversion clade</taxon>
        <taxon>NPAAA clade</taxon>
        <taxon>Hologalegina</taxon>
        <taxon>IRL clade</taxon>
        <taxon>Trifolieae</taxon>
        <taxon>Medicago</taxon>
    </lineage>
</organism>
<dbReference type="AlphaFoldDB" id="A0A072TVJ5"/>
<evidence type="ECO:0000313" key="3">
    <source>
        <dbReference type="EnsemblPlants" id="KEH21457"/>
    </source>
</evidence>
<reference evidence="2 4" key="1">
    <citation type="journal article" date="2011" name="Nature">
        <title>The Medicago genome provides insight into the evolution of rhizobial symbioses.</title>
        <authorList>
            <person name="Young N.D."/>
            <person name="Debelle F."/>
            <person name="Oldroyd G.E."/>
            <person name="Geurts R."/>
            <person name="Cannon S.B."/>
            <person name="Udvardi M.K."/>
            <person name="Benedito V.A."/>
            <person name="Mayer K.F."/>
            <person name="Gouzy J."/>
            <person name="Schoof H."/>
            <person name="Van de Peer Y."/>
            <person name="Proost S."/>
            <person name="Cook D.R."/>
            <person name="Meyers B.C."/>
            <person name="Spannagl M."/>
            <person name="Cheung F."/>
            <person name="De Mita S."/>
            <person name="Krishnakumar V."/>
            <person name="Gundlach H."/>
            <person name="Zhou S."/>
            <person name="Mudge J."/>
            <person name="Bharti A.K."/>
            <person name="Murray J.D."/>
            <person name="Naoumkina M.A."/>
            <person name="Rosen B."/>
            <person name="Silverstein K.A."/>
            <person name="Tang H."/>
            <person name="Rombauts S."/>
            <person name="Zhao P.X."/>
            <person name="Zhou P."/>
            <person name="Barbe V."/>
            <person name="Bardou P."/>
            <person name="Bechner M."/>
            <person name="Bellec A."/>
            <person name="Berger A."/>
            <person name="Berges H."/>
            <person name="Bidwell S."/>
            <person name="Bisseling T."/>
            <person name="Choisne N."/>
            <person name="Couloux A."/>
            <person name="Denny R."/>
            <person name="Deshpande S."/>
            <person name="Dai X."/>
            <person name="Doyle J.J."/>
            <person name="Dudez A.M."/>
            <person name="Farmer A.D."/>
            <person name="Fouteau S."/>
            <person name="Franken C."/>
            <person name="Gibelin C."/>
            <person name="Gish J."/>
            <person name="Goldstein S."/>
            <person name="Gonzalez A.J."/>
            <person name="Green P.J."/>
            <person name="Hallab A."/>
            <person name="Hartog M."/>
            <person name="Hua A."/>
            <person name="Humphray S.J."/>
            <person name="Jeong D.H."/>
            <person name="Jing Y."/>
            <person name="Jocker A."/>
            <person name="Kenton S.M."/>
            <person name="Kim D.J."/>
            <person name="Klee K."/>
            <person name="Lai H."/>
            <person name="Lang C."/>
            <person name="Lin S."/>
            <person name="Macmil S.L."/>
            <person name="Magdelenat G."/>
            <person name="Matthews L."/>
            <person name="McCorrison J."/>
            <person name="Monaghan E.L."/>
            <person name="Mun J.H."/>
            <person name="Najar F.Z."/>
            <person name="Nicholson C."/>
            <person name="Noirot C."/>
            <person name="O'Bleness M."/>
            <person name="Paule C.R."/>
            <person name="Poulain J."/>
            <person name="Prion F."/>
            <person name="Qin B."/>
            <person name="Qu C."/>
            <person name="Retzel E.F."/>
            <person name="Riddle C."/>
            <person name="Sallet E."/>
            <person name="Samain S."/>
            <person name="Samson N."/>
            <person name="Sanders I."/>
            <person name="Saurat O."/>
            <person name="Scarpelli C."/>
            <person name="Schiex T."/>
            <person name="Segurens B."/>
            <person name="Severin A.J."/>
            <person name="Sherrier D.J."/>
            <person name="Shi R."/>
            <person name="Sims S."/>
            <person name="Singer S.R."/>
            <person name="Sinharoy S."/>
            <person name="Sterck L."/>
            <person name="Viollet A."/>
            <person name="Wang B.B."/>
            <person name="Wang K."/>
            <person name="Wang M."/>
            <person name="Wang X."/>
            <person name="Warfsmann J."/>
            <person name="Weissenbach J."/>
            <person name="White D.D."/>
            <person name="White J.D."/>
            <person name="Wiley G.B."/>
            <person name="Wincker P."/>
            <person name="Xing Y."/>
            <person name="Yang L."/>
            <person name="Yao Z."/>
            <person name="Ying F."/>
            <person name="Zhai J."/>
            <person name="Zhou L."/>
            <person name="Zuber A."/>
            <person name="Denarie J."/>
            <person name="Dixon R.A."/>
            <person name="May G.D."/>
            <person name="Schwartz D.C."/>
            <person name="Rogers J."/>
            <person name="Quetier F."/>
            <person name="Town C.D."/>
            <person name="Roe B.A."/>
        </authorList>
    </citation>
    <scope>NUCLEOTIDE SEQUENCE [LARGE SCALE GENOMIC DNA]</scope>
    <source>
        <strain evidence="2">A17</strain>
        <strain evidence="3 4">cv. Jemalong A17</strain>
    </source>
</reference>
<keyword evidence="4" id="KW-1185">Reference proteome</keyword>
<evidence type="ECO:0000313" key="2">
    <source>
        <dbReference type="EMBL" id="KEH21457.1"/>
    </source>
</evidence>
<sequence>MCGQPARTVGWRDPGFIHTSFLKELWPNMRVLKISFLTPEVKSLREGFGLRGSSSNSNRAVSSSSPPTVQLRDVFYVNWGEVLPGATAVVSTLGGFGSEEQMSKINGEANVVAVNAAEEDIELTSTLLHQIQKHKRYCAFNSSVQKISFIAHSLGGLIARYAIAKLYERDISKELSQGNVHSESQISNQECHIRKYEGKIAGLEPINFITSTMPHLGCRGHKQLILLDM</sequence>
<feature type="domain" description="DUF676" evidence="1">
    <location>
        <begin position="129"/>
        <end position="227"/>
    </location>
</feature>